<accession>A0A1G6HTG8</accession>
<dbReference type="Pfam" id="PF05258">
    <property type="entry name" value="DciA"/>
    <property type="match status" value="1"/>
</dbReference>
<reference evidence="2 3" key="1">
    <citation type="submission" date="2016-06" db="EMBL/GenBank/DDBJ databases">
        <authorList>
            <person name="Olsen C.W."/>
            <person name="Carey S."/>
            <person name="Hinshaw L."/>
            <person name="Karasin A.I."/>
        </authorList>
    </citation>
    <scope>NUCLEOTIDE SEQUENCE [LARGE SCALE GENOMIC DNA]</scope>
    <source>
        <strain evidence="2 3">LZ-22</strain>
    </source>
</reference>
<evidence type="ECO:0000256" key="1">
    <source>
        <dbReference type="SAM" id="MobiDB-lite"/>
    </source>
</evidence>
<dbReference type="RefSeq" id="WP_092613142.1">
    <property type="nucleotide sequence ID" value="NZ_FMYF01000012.1"/>
</dbReference>
<protein>
    <submittedName>
        <fullName evidence="2">Predicted nucleic acid-binding protein, contains Zn-ribbon domain (Includes truncated derivatives)</fullName>
    </submittedName>
</protein>
<proteinExistence type="predicted"/>
<dbReference type="PANTHER" id="PTHR36456:SF1">
    <property type="entry name" value="UPF0232 PROTEIN SCO3875"/>
    <property type="match status" value="1"/>
</dbReference>
<dbReference type="EMBL" id="FMYF01000012">
    <property type="protein sequence ID" value="SDB97453.1"/>
    <property type="molecule type" value="Genomic_DNA"/>
</dbReference>
<evidence type="ECO:0000313" key="2">
    <source>
        <dbReference type="EMBL" id="SDB97453.1"/>
    </source>
</evidence>
<gene>
    <name evidence="2" type="ORF">GA0111570_11293</name>
</gene>
<keyword evidence="3" id="KW-1185">Reference proteome</keyword>
<dbReference type="InterPro" id="IPR007922">
    <property type="entry name" value="DciA-like"/>
</dbReference>
<feature type="region of interest" description="Disordered" evidence="1">
    <location>
        <begin position="1"/>
        <end position="71"/>
    </location>
</feature>
<dbReference type="PANTHER" id="PTHR36456">
    <property type="entry name" value="UPF0232 PROTEIN SCO3875"/>
    <property type="match status" value="1"/>
</dbReference>
<dbReference type="STRING" id="1577474.GA0111570_11293"/>
<evidence type="ECO:0000313" key="3">
    <source>
        <dbReference type="Proteomes" id="UP000199086"/>
    </source>
</evidence>
<dbReference type="AlphaFoldDB" id="A0A1G6HTG8"/>
<sequence length="184" mass="20704">MTTEDAEREENAGRDENAEQLDPDGLDLARRIARQVNAGTPPPAQQRRKKQRRRYVDPLSSGARPDDRDPQLIGNVLHRLVEERGWRTDLDIHALMGRWPELIGPANAAHCRAEEFEDGVLTVRTSSTAWAVQMRNIAPAVIARINKQLGNDVVTRVVVKGPDVPTWKHGRLRVRGRGPRDTYG</sequence>
<organism evidence="2 3">
    <name type="scientific">Raineyella antarctica</name>
    <dbReference type="NCBI Taxonomy" id="1577474"/>
    <lineage>
        <taxon>Bacteria</taxon>
        <taxon>Bacillati</taxon>
        <taxon>Actinomycetota</taxon>
        <taxon>Actinomycetes</taxon>
        <taxon>Propionibacteriales</taxon>
        <taxon>Propionibacteriaceae</taxon>
        <taxon>Raineyella</taxon>
    </lineage>
</organism>
<name>A0A1G6HTG8_9ACTN</name>
<dbReference type="OrthoDB" id="5516926at2"/>
<dbReference type="Proteomes" id="UP000199086">
    <property type="component" value="Unassembled WGS sequence"/>
</dbReference>